<name>A0ACB8RHB2_9AGAM</name>
<accession>A0ACB8RHB2</accession>
<organism evidence="1 2">
    <name type="scientific">Auriscalpium vulgare</name>
    <dbReference type="NCBI Taxonomy" id="40419"/>
    <lineage>
        <taxon>Eukaryota</taxon>
        <taxon>Fungi</taxon>
        <taxon>Dikarya</taxon>
        <taxon>Basidiomycota</taxon>
        <taxon>Agaricomycotina</taxon>
        <taxon>Agaricomycetes</taxon>
        <taxon>Russulales</taxon>
        <taxon>Auriscalpiaceae</taxon>
        <taxon>Auriscalpium</taxon>
    </lineage>
</organism>
<keyword evidence="2" id="KW-1185">Reference proteome</keyword>
<evidence type="ECO:0000313" key="1">
    <source>
        <dbReference type="EMBL" id="KAI0043302.1"/>
    </source>
</evidence>
<gene>
    <name evidence="1" type="ORF">FA95DRAFT_1630844</name>
</gene>
<sequence length="458" mass="49397">MSLNYDDSNSLEMSTNYDDTNSFDMSAKDDNPNELLPTTQPCLVDVGVHAWTTLFGAWLAIAATFGYTFTFGIYQDVYARADVASATGVRWIGATQLSVLLATSLPAGLLHDSGHFRSVVTLGSYLFTFSYVRSSYRKLCTLFTAGGHGRLFMLSLIDLKDHYLKFFFTQGIVMGVAAGLVCIPSLAVQAHHWGPRSTLAMGIASTGLFFGGTFFTIMLNQLLQHGVSFAWTVRVSSFVVLGMLLVANTCMRRSCPRVEPLKGDKRASMRELVTDAPFMCVAIGGLFMNWGIYFVFSYLQQYVIDAGMNRAFAVYTPAILCGAAVLGGILSNLVATKYGTINAFTYTALPCTILILMVIPTSISGVAVLATISGFPTGAWLSLLPPALRTTSTSTRDCGVRLGLGFAMSAVAVPAGTLVNNWLLGPAPQFEWGLPAMLVMGAGVLLCVTAQYIMRHDC</sequence>
<dbReference type="Proteomes" id="UP000814033">
    <property type="component" value="Unassembled WGS sequence"/>
</dbReference>
<proteinExistence type="predicted"/>
<protein>
    <submittedName>
        <fullName evidence="1">MFS general substrate transporter</fullName>
    </submittedName>
</protein>
<dbReference type="EMBL" id="MU276024">
    <property type="protein sequence ID" value="KAI0043302.1"/>
    <property type="molecule type" value="Genomic_DNA"/>
</dbReference>
<reference evidence="1" key="1">
    <citation type="submission" date="2021-02" db="EMBL/GenBank/DDBJ databases">
        <authorList>
            <consortium name="DOE Joint Genome Institute"/>
            <person name="Ahrendt S."/>
            <person name="Looney B.P."/>
            <person name="Miyauchi S."/>
            <person name="Morin E."/>
            <person name="Drula E."/>
            <person name="Courty P.E."/>
            <person name="Chicoki N."/>
            <person name="Fauchery L."/>
            <person name="Kohler A."/>
            <person name="Kuo A."/>
            <person name="Labutti K."/>
            <person name="Pangilinan J."/>
            <person name="Lipzen A."/>
            <person name="Riley R."/>
            <person name="Andreopoulos W."/>
            <person name="He G."/>
            <person name="Johnson J."/>
            <person name="Barry K.W."/>
            <person name="Grigoriev I.V."/>
            <person name="Nagy L."/>
            <person name="Hibbett D."/>
            <person name="Henrissat B."/>
            <person name="Matheny P.B."/>
            <person name="Labbe J."/>
            <person name="Martin F."/>
        </authorList>
    </citation>
    <scope>NUCLEOTIDE SEQUENCE</scope>
    <source>
        <strain evidence="1">FP105234-sp</strain>
    </source>
</reference>
<reference evidence="1" key="2">
    <citation type="journal article" date="2022" name="New Phytol.">
        <title>Evolutionary transition to the ectomycorrhizal habit in the genomes of a hyperdiverse lineage of mushroom-forming fungi.</title>
        <authorList>
            <person name="Looney B."/>
            <person name="Miyauchi S."/>
            <person name="Morin E."/>
            <person name="Drula E."/>
            <person name="Courty P.E."/>
            <person name="Kohler A."/>
            <person name="Kuo A."/>
            <person name="LaButti K."/>
            <person name="Pangilinan J."/>
            <person name="Lipzen A."/>
            <person name="Riley R."/>
            <person name="Andreopoulos W."/>
            <person name="He G."/>
            <person name="Johnson J."/>
            <person name="Nolan M."/>
            <person name="Tritt A."/>
            <person name="Barry K.W."/>
            <person name="Grigoriev I.V."/>
            <person name="Nagy L.G."/>
            <person name="Hibbett D."/>
            <person name="Henrissat B."/>
            <person name="Matheny P.B."/>
            <person name="Labbe J."/>
            <person name="Martin F.M."/>
        </authorList>
    </citation>
    <scope>NUCLEOTIDE SEQUENCE</scope>
    <source>
        <strain evidence="1">FP105234-sp</strain>
    </source>
</reference>
<evidence type="ECO:0000313" key="2">
    <source>
        <dbReference type="Proteomes" id="UP000814033"/>
    </source>
</evidence>
<comment type="caution">
    <text evidence="1">The sequence shown here is derived from an EMBL/GenBank/DDBJ whole genome shotgun (WGS) entry which is preliminary data.</text>
</comment>